<reference evidence="7" key="1">
    <citation type="journal article" date="2014" name="Int. J. Syst. Evol. Microbiol.">
        <title>Complete genome sequence of Corynebacterium casei LMG S-19264T (=DSM 44701T), isolated from a smear-ripened cheese.</title>
        <authorList>
            <consortium name="US DOE Joint Genome Institute (JGI-PGF)"/>
            <person name="Walter F."/>
            <person name="Albersmeier A."/>
            <person name="Kalinowski J."/>
            <person name="Ruckert C."/>
        </authorList>
    </citation>
    <scope>NUCLEOTIDE SEQUENCE</scope>
    <source>
        <strain evidence="7">JCM 14371</strain>
    </source>
</reference>
<evidence type="ECO:0000256" key="1">
    <source>
        <dbReference type="ARBA" id="ARBA00004236"/>
    </source>
</evidence>
<protein>
    <recommendedName>
        <fullName evidence="6">Glycosyltransferase 2-like domain-containing protein</fullName>
    </recommendedName>
</protein>
<evidence type="ECO:0000259" key="6">
    <source>
        <dbReference type="Pfam" id="PF00535"/>
    </source>
</evidence>
<evidence type="ECO:0000256" key="2">
    <source>
        <dbReference type="ARBA" id="ARBA00022475"/>
    </source>
</evidence>
<keyword evidence="8" id="KW-1185">Reference proteome</keyword>
<dbReference type="Pfam" id="PF00535">
    <property type="entry name" value="Glycos_transf_2"/>
    <property type="match status" value="1"/>
</dbReference>
<comment type="caution">
    <text evidence="7">The sequence shown here is derived from an EMBL/GenBank/DDBJ whole genome shotgun (WGS) entry which is preliminary data.</text>
</comment>
<dbReference type="CDD" id="cd00761">
    <property type="entry name" value="Glyco_tranf_GTA_type"/>
    <property type="match status" value="1"/>
</dbReference>
<keyword evidence="2" id="KW-1003">Cell membrane</keyword>
<keyword evidence="5" id="KW-0472">Membrane</keyword>
<dbReference type="InterPro" id="IPR001173">
    <property type="entry name" value="Glyco_trans_2-like"/>
</dbReference>
<dbReference type="PANTHER" id="PTHR43646">
    <property type="entry name" value="GLYCOSYLTRANSFERASE"/>
    <property type="match status" value="1"/>
</dbReference>
<dbReference type="EMBL" id="BMOE01000002">
    <property type="protein sequence ID" value="GGJ68269.1"/>
    <property type="molecule type" value="Genomic_DNA"/>
</dbReference>
<keyword evidence="4" id="KW-0808">Transferase</keyword>
<dbReference type="GO" id="GO:0005886">
    <property type="term" value="C:plasma membrane"/>
    <property type="evidence" value="ECO:0007669"/>
    <property type="project" value="UniProtKB-SubCell"/>
</dbReference>
<dbReference type="Proteomes" id="UP000635726">
    <property type="component" value="Unassembled WGS sequence"/>
</dbReference>
<organism evidence="7 8">
    <name type="scientific">Deinococcus aquiradiocola</name>
    <dbReference type="NCBI Taxonomy" id="393059"/>
    <lineage>
        <taxon>Bacteria</taxon>
        <taxon>Thermotogati</taxon>
        <taxon>Deinococcota</taxon>
        <taxon>Deinococci</taxon>
        <taxon>Deinococcales</taxon>
        <taxon>Deinococcaceae</taxon>
        <taxon>Deinococcus</taxon>
    </lineage>
</organism>
<accession>A0A917UMJ3</accession>
<sequence>MPVVVAIPARDEAAWLPGTLAALAAQVGAPAFGVLVLANNCTDGTADVARAFRDRLKVRVVDCALTGAEAGVVGARRRALDLAAGWAGPDGVIVSTDADTCAAPDWLAQMLVPLRDGADAAAGRILLRAHERAALTEAARRTHLYDLAYRLAASRVEAHFDPVAHDPWPRHAQHFGASLALTVRAYRQVGGVPDVTALEDVALVRALQRADLTLRHTPHARVYTSARRCGRVGVGLSTQLGEWASGRVWTVPGGQEVAALARAQAALRRAYAAGPGHAACAARSLAALWLTSIPALRAALRSPTLGEALERAHAARLAAGWWGVTFRPVPVERALAELRGALEHV</sequence>
<gene>
    <name evidence="7" type="ORF">GCM10008939_10830</name>
</gene>
<feature type="domain" description="Glycosyltransferase 2-like" evidence="6">
    <location>
        <begin position="5"/>
        <end position="134"/>
    </location>
</feature>
<dbReference type="SUPFAM" id="SSF53448">
    <property type="entry name" value="Nucleotide-diphospho-sugar transferases"/>
    <property type="match status" value="1"/>
</dbReference>
<dbReference type="AlphaFoldDB" id="A0A917UMJ3"/>
<name>A0A917UMJ3_9DEIO</name>
<keyword evidence="3" id="KW-0328">Glycosyltransferase</keyword>
<evidence type="ECO:0000256" key="4">
    <source>
        <dbReference type="ARBA" id="ARBA00022679"/>
    </source>
</evidence>
<evidence type="ECO:0000256" key="3">
    <source>
        <dbReference type="ARBA" id="ARBA00022676"/>
    </source>
</evidence>
<dbReference type="PANTHER" id="PTHR43646:SF2">
    <property type="entry name" value="GLYCOSYLTRANSFERASE 2-LIKE DOMAIN-CONTAINING PROTEIN"/>
    <property type="match status" value="1"/>
</dbReference>
<evidence type="ECO:0000256" key="5">
    <source>
        <dbReference type="ARBA" id="ARBA00023136"/>
    </source>
</evidence>
<dbReference type="GO" id="GO:0016757">
    <property type="term" value="F:glycosyltransferase activity"/>
    <property type="evidence" value="ECO:0007669"/>
    <property type="project" value="UniProtKB-KW"/>
</dbReference>
<reference evidence="7" key="2">
    <citation type="submission" date="2020-09" db="EMBL/GenBank/DDBJ databases">
        <authorList>
            <person name="Sun Q."/>
            <person name="Ohkuma M."/>
        </authorList>
    </citation>
    <scope>NUCLEOTIDE SEQUENCE</scope>
    <source>
        <strain evidence="7">JCM 14371</strain>
    </source>
</reference>
<evidence type="ECO:0000313" key="7">
    <source>
        <dbReference type="EMBL" id="GGJ68269.1"/>
    </source>
</evidence>
<dbReference type="Gene3D" id="3.90.550.10">
    <property type="entry name" value="Spore Coat Polysaccharide Biosynthesis Protein SpsA, Chain A"/>
    <property type="match status" value="1"/>
</dbReference>
<proteinExistence type="predicted"/>
<evidence type="ECO:0000313" key="8">
    <source>
        <dbReference type="Proteomes" id="UP000635726"/>
    </source>
</evidence>
<comment type="subcellular location">
    <subcellularLocation>
        <location evidence="1">Cell membrane</location>
    </subcellularLocation>
</comment>
<dbReference type="InterPro" id="IPR029044">
    <property type="entry name" value="Nucleotide-diphossugar_trans"/>
</dbReference>